<feature type="region of interest" description="Disordered" evidence="3">
    <location>
        <begin position="1"/>
        <end position="27"/>
    </location>
</feature>
<keyword evidence="2" id="KW-0342">GTP-binding</keyword>
<dbReference type="InterPro" id="IPR020850">
    <property type="entry name" value="GED_dom"/>
</dbReference>
<dbReference type="InterPro" id="IPR022812">
    <property type="entry name" value="Dynamin"/>
</dbReference>
<dbReference type="STRING" id="230819.A0A5C3KUV3"/>
<evidence type="ECO:0000313" key="7">
    <source>
        <dbReference type="Proteomes" id="UP000307440"/>
    </source>
</evidence>
<dbReference type="InterPro" id="IPR027417">
    <property type="entry name" value="P-loop_NTPase"/>
</dbReference>
<dbReference type="Proteomes" id="UP000307440">
    <property type="component" value="Unassembled WGS sequence"/>
</dbReference>
<dbReference type="SUPFAM" id="SSF52540">
    <property type="entry name" value="P-loop containing nucleoside triphosphate hydrolases"/>
    <property type="match status" value="1"/>
</dbReference>
<dbReference type="GO" id="GO:0008017">
    <property type="term" value="F:microtubule binding"/>
    <property type="evidence" value="ECO:0007669"/>
    <property type="project" value="TreeGrafter"/>
</dbReference>
<gene>
    <name evidence="6" type="ORF">FA15DRAFT_414681</name>
</gene>
<dbReference type="CDD" id="cd08771">
    <property type="entry name" value="DLP_1"/>
    <property type="match status" value="1"/>
</dbReference>
<dbReference type="Pfam" id="PF01031">
    <property type="entry name" value="Dynamin_M"/>
    <property type="match status" value="1"/>
</dbReference>
<proteinExistence type="predicted"/>
<evidence type="ECO:0000256" key="1">
    <source>
        <dbReference type="ARBA" id="ARBA00022741"/>
    </source>
</evidence>
<dbReference type="Pfam" id="PF02212">
    <property type="entry name" value="GED"/>
    <property type="match status" value="1"/>
</dbReference>
<evidence type="ECO:0000259" key="5">
    <source>
        <dbReference type="PROSITE" id="PS51718"/>
    </source>
</evidence>
<dbReference type="GO" id="GO:0016559">
    <property type="term" value="P:peroxisome fission"/>
    <property type="evidence" value="ECO:0007669"/>
    <property type="project" value="TreeGrafter"/>
</dbReference>
<dbReference type="InterPro" id="IPR030381">
    <property type="entry name" value="G_DYNAMIN_dom"/>
</dbReference>
<dbReference type="PRINTS" id="PR00195">
    <property type="entry name" value="DYNAMIN"/>
</dbReference>
<dbReference type="AlphaFoldDB" id="A0A5C3KUV3"/>
<dbReference type="InterPro" id="IPR003130">
    <property type="entry name" value="GED"/>
</dbReference>
<feature type="domain" description="Dynamin-type G" evidence="5">
    <location>
        <begin position="55"/>
        <end position="366"/>
    </location>
</feature>
<dbReference type="InterPro" id="IPR000375">
    <property type="entry name" value="Dynamin_stalk"/>
</dbReference>
<keyword evidence="1" id="KW-0547">Nucleotide-binding</keyword>
<dbReference type="PANTHER" id="PTHR11566">
    <property type="entry name" value="DYNAMIN"/>
    <property type="match status" value="1"/>
</dbReference>
<dbReference type="EMBL" id="ML210200">
    <property type="protein sequence ID" value="TFK24431.1"/>
    <property type="molecule type" value="Genomic_DNA"/>
</dbReference>
<reference evidence="6 7" key="1">
    <citation type="journal article" date="2019" name="Nat. Ecol. Evol.">
        <title>Megaphylogeny resolves global patterns of mushroom evolution.</title>
        <authorList>
            <person name="Varga T."/>
            <person name="Krizsan K."/>
            <person name="Foldi C."/>
            <person name="Dima B."/>
            <person name="Sanchez-Garcia M."/>
            <person name="Sanchez-Ramirez S."/>
            <person name="Szollosi G.J."/>
            <person name="Szarkandi J.G."/>
            <person name="Papp V."/>
            <person name="Albert L."/>
            <person name="Andreopoulos W."/>
            <person name="Angelini C."/>
            <person name="Antonin V."/>
            <person name="Barry K.W."/>
            <person name="Bougher N.L."/>
            <person name="Buchanan P."/>
            <person name="Buyck B."/>
            <person name="Bense V."/>
            <person name="Catcheside P."/>
            <person name="Chovatia M."/>
            <person name="Cooper J."/>
            <person name="Damon W."/>
            <person name="Desjardin D."/>
            <person name="Finy P."/>
            <person name="Geml J."/>
            <person name="Haridas S."/>
            <person name="Hughes K."/>
            <person name="Justo A."/>
            <person name="Karasinski D."/>
            <person name="Kautmanova I."/>
            <person name="Kiss B."/>
            <person name="Kocsube S."/>
            <person name="Kotiranta H."/>
            <person name="LaButti K.M."/>
            <person name="Lechner B.E."/>
            <person name="Liimatainen K."/>
            <person name="Lipzen A."/>
            <person name="Lukacs Z."/>
            <person name="Mihaltcheva S."/>
            <person name="Morgado L.N."/>
            <person name="Niskanen T."/>
            <person name="Noordeloos M.E."/>
            <person name="Ohm R.A."/>
            <person name="Ortiz-Santana B."/>
            <person name="Ovrebo C."/>
            <person name="Racz N."/>
            <person name="Riley R."/>
            <person name="Savchenko A."/>
            <person name="Shiryaev A."/>
            <person name="Soop K."/>
            <person name="Spirin V."/>
            <person name="Szebenyi C."/>
            <person name="Tomsovsky M."/>
            <person name="Tulloss R.E."/>
            <person name="Uehling J."/>
            <person name="Grigoriev I.V."/>
            <person name="Vagvolgyi C."/>
            <person name="Papp T."/>
            <person name="Martin F.M."/>
            <person name="Miettinen O."/>
            <person name="Hibbett D.S."/>
            <person name="Nagy L.G."/>
        </authorList>
    </citation>
    <scope>NUCLEOTIDE SEQUENCE [LARGE SCALE GENOMIC DNA]</scope>
    <source>
        <strain evidence="6 7">CBS 121175</strain>
    </source>
</reference>
<protein>
    <submittedName>
        <fullName evidence="6">P-loop containing nucleoside triphosphate hydrolase protein</fullName>
    </submittedName>
</protein>
<dbReference type="GO" id="GO:0006897">
    <property type="term" value="P:endocytosis"/>
    <property type="evidence" value="ECO:0007669"/>
    <property type="project" value="TreeGrafter"/>
</dbReference>
<evidence type="ECO:0000256" key="2">
    <source>
        <dbReference type="ARBA" id="ARBA00023134"/>
    </source>
</evidence>
<dbReference type="GO" id="GO:0005874">
    <property type="term" value="C:microtubule"/>
    <property type="evidence" value="ECO:0007669"/>
    <property type="project" value="TreeGrafter"/>
</dbReference>
<dbReference type="Gene3D" id="3.40.50.300">
    <property type="entry name" value="P-loop containing nucleotide triphosphate hydrolases"/>
    <property type="match status" value="1"/>
</dbReference>
<dbReference type="PROSITE" id="PS51388">
    <property type="entry name" value="GED"/>
    <property type="match status" value="1"/>
</dbReference>
<dbReference type="PANTHER" id="PTHR11566:SF21">
    <property type="entry name" value="DYNAMIN RELATED PROTEIN 1, ISOFORM A"/>
    <property type="match status" value="1"/>
</dbReference>
<dbReference type="Gene3D" id="1.20.120.1240">
    <property type="entry name" value="Dynamin, middle domain"/>
    <property type="match status" value="1"/>
</dbReference>
<dbReference type="SMART" id="SM00053">
    <property type="entry name" value="DYNc"/>
    <property type="match status" value="1"/>
</dbReference>
<dbReference type="Pfam" id="PF00350">
    <property type="entry name" value="Dynamin_N"/>
    <property type="match status" value="1"/>
</dbReference>
<dbReference type="GO" id="GO:0003924">
    <property type="term" value="F:GTPase activity"/>
    <property type="evidence" value="ECO:0007669"/>
    <property type="project" value="InterPro"/>
</dbReference>
<name>A0A5C3KUV3_COPMA</name>
<evidence type="ECO:0000259" key="4">
    <source>
        <dbReference type="PROSITE" id="PS51388"/>
    </source>
</evidence>
<organism evidence="6 7">
    <name type="scientific">Coprinopsis marcescibilis</name>
    <name type="common">Agaric fungus</name>
    <name type="synonym">Psathyrella marcescibilis</name>
    <dbReference type="NCBI Taxonomy" id="230819"/>
    <lineage>
        <taxon>Eukaryota</taxon>
        <taxon>Fungi</taxon>
        <taxon>Dikarya</taxon>
        <taxon>Basidiomycota</taxon>
        <taxon>Agaricomycotina</taxon>
        <taxon>Agaricomycetes</taxon>
        <taxon>Agaricomycetidae</taxon>
        <taxon>Agaricales</taxon>
        <taxon>Agaricineae</taxon>
        <taxon>Psathyrellaceae</taxon>
        <taxon>Coprinopsis</taxon>
    </lineage>
</organism>
<dbReference type="GO" id="GO:0048312">
    <property type="term" value="P:intracellular distribution of mitochondria"/>
    <property type="evidence" value="ECO:0007669"/>
    <property type="project" value="TreeGrafter"/>
</dbReference>
<dbReference type="PROSITE" id="PS51718">
    <property type="entry name" value="G_DYNAMIN_2"/>
    <property type="match status" value="1"/>
</dbReference>
<dbReference type="OrthoDB" id="5061070at2759"/>
<dbReference type="GO" id="GO:0005525">
    <property type="term" value="F:GTP binding"/>
    <property type="evidence" value="ECO:0007669"/>
    <property type="project" value="InterPro"/>
</dbReference>
<dbReference type="GO" id="GO:0016020">
    <property type="term" value="C:membrane"/>
    <property type="evidence" value="ECO:0007669"/>
    <property type="project" value="TreeGrafter"/>
</dbReference>
<feature type="domain" description="GED" evidence="4">
    <location>
        <begin position="600"/>
        <end position="693"/>
    </location>
</feature>
<sequence>MPMARRPQNATTGSASPTQSNDRLSDDISGSSYAARARRLIALTNDLKALGANHFLDVPRIVFIGNQSAGKSSVVEGVTGINVPRDSGTCTRCPTECTMTKDPGPWSCTIKLRLEFQANGNQMLEPTTVVFAEVQDPSEVELWLKRAQAAILSTTMAPGDFHNKTSAELQALQSATGVMAAFSFNTVEMYVRDPQGADLSFVDLPGIIQHHTTDPEMVPFVKKLVERNIKGKNTLIVLTIPMTDDIENQQAFVLAKDADPEGLRTIGVATKPDMLQSGNTGLLTKWKETLAGESYELTHGYYCVKLPDDATRARGLGRTELQAQETEFFNSTEPWKSAVDRARFGVRNFVKSTSKLLISLIEKNLPSLKEEVNKLLAENTAEYEKLPVQINANQPLHIVVSRISGFCRAFERTVHGELNKDFTHRNKGYYHNFSKAIEKTAPIFDVNKNRRPSSSEAGQPITLQEVRSVIDNNLTWELPSYIPYEATKVFIRRQVCEWKAPAIECFDDVARSLTLLIDQLLDDSDHFGRFAELKVLVRTIIAKEEKAAYDETLRVINKLFKLEKNPPFYTQNRSAFGEERSAWYSKHNLSHHVSDMERDEFKVMADVHAYFQVASKRFIDHIPLTIEGELHQELASRLESKLFQTLTTIDEDNLTLMLREDAEIESKRALLQQRIERLTAIKHRLMEYERSAFMPHLEPEVLE</sequence>
<feature type="compositionally biased region" description="Polar residues" evidence="3">
    <location>
        <begin position="8"/>
        <end position="27"/>
    </location>
</feature>
<keyword evidence="7" id="KW-1185">Reference proteome</keyword>
<dbReference type="GO" id="GO:0005739">
    <property type="term" value="C:mitochondrion"/>
    <property type="evidence" value="ECO:0007669"/>
    <property type="project" value="TreeGrafter"/>
</dbReference>
<dbReference type="GO" id="GO:0000266">
    <property type="term" value="P:mitochondrial fission"/>
    <property type="evidence" value="ECO:0007669"/>
    <property type="project" value="TreeGrafter"/>
</dbReference>
<accession>A0A5C3KUV3</accession>
<dbReference type="InterPro" id="IPR045063">
    <property type="entry name" value="Dynamin_N"/>
</dbReference>
<evidence type="ECO:0000256" key="3">
    <source>
        <dbReference type="SAM" id="MobiDB-lite"/>
    </source>
</evidence>
<evidence type="ECO:0000313" key="6">
    <source>
        <dbReference type="EMBL" id="TFK24431.1"/>
    </source>
</evidence>
<dbReference type="InterPro" id="IPR001401">
    <property type="entry name" value="Dynamin_GTPase"/>
</dbReference>
<keyword evidence="6" id="KW-0378">Hydrolase</keyword>